<dbReference type="PANTHER" id="PTHR43214">
    <property type="entry name" value="TWO-COMPONENT RESPONSE REGULATOR"/>
    <property type="match status" value="1"/>
</dbReference>
<dbReference type="CDD" id="cd17535">
    <property type="entry name" value="REC_NarL-like"/>
    <property type="match status" value="1"/>
</dbReference>
<accession>A0ABT5V7K5</accession>
<keyword evidence="6" id="KW-1185">Reference proteome</keyword>
<dbReference type="SUPFAM" id="SSF52172">
    <property type="entry name" value="CheY-like"/>
    <property type="match status" value="1"/>
</dbReference>
<evidence type="ECO:0000256" key="1">
    <source>
        <dbReference type="ARBA" id="ARBA00022553"/>
    </source>
</evidence>
<protein>
    <submittedName>
        <fullName evidence="5">Response regulator transcription factor</fullName>
    </submittedName>
</protein>
<feature type="domain" description="Response regulatory" evidence="4">
    <location>
        <begin position="5"/>
        <end position="121"/>
    </location>
</feature>
<keyword evidence="2" id="KW-0238">DNA-binding</keyword>
<reference evidence="5 6" key="1">
    <citation type="submission" date="2023-02" db="EMBL/GenBank/DDBJ databases">
        <title>Defining the Infant Male Urobiome and Moving Towards Mechanisms in Urobiome Research.</title>
        <authorList>
            <person name="Reasoner S."/>
            <person name="Flores V."/>
            <person name="Van Horn G."/>
            <person name="Morales G."/>
            <person name="Peard L."/>
            <person name="Abelson B."/>
            <person name="Manuel C."/>
            <person name="Lee J."/>
            <person name="Baker B."/>
            <person name="Williams T."/>
            <person name="Schmitz J."/>
            <person name="Clayton D."/>
            <person name="Hadjifrangiskou M."/>
        </authorList>
    </citation>
    <scope>NUCLEOTIDE SEQUENCE [LARGE SCALE GENOMIC DNA]</scope>
    <source>
        <strain evidence="5 6">AS1053</strain>
    </source>
</reference>
<gene>
    <name evidence="5" type="ORF">PWJ81_07700</name>
</gene>
<dbReference type="GeneID" id="83609185"/>
<dbReference type="Gene3D" id="3.40.50.2300">
    <property type="match status" value="1"/>
</dbReference>
<dbReference type="InterPro" id="IPR016032">
    <property type="entry name" value="Sig_transdc_resp-reg_C-effctor"/>
</dbReference>
<evidence type="ECO:0000313" key="6">
    <source>
        <dbReference type="Proteomes" id="UP001219297"/>
    </source>
</evidence>
<dbReference type="InterPro" id="IPR000792">
    <property type="entry name" value="Tscrpt_reg_LuxR_C"/>
</dbReference>
<feature type="modified residue" description="4-aspartylphosphate" evidence="3">
    <location>
        <position position="56"/>
    </location>
</feature>
<dbReference type="InterPro" id="IPR011006">
    <property type="entry name" value="CheY-like_superfamily"/>
</dbReference>
<name>A0ABT5V7K5_9ACTO</name>
<dbReference type="Pfam" id="PF00196">
    <property type="entry name" value="GerE"/>
    <property type="match status" value="1"/>
</dbReference>
<dbReference type="EMBL" id="JARBHI010000019">
    <property type="protein sequence ID" value="MDE1656951.1"/>
    <property type="molecule type" value="Genomic_DNA"/>
</dbReference>
<dbReference type="PROSITE" id="PS50110">
    <property type="entry name" value="RESPONSE_REGULATORY"/>
    <property type="match status" value="1"/>
</dbReference>
<dbReference type="InterPro" id="IPR001789">
    <property type="entry name" value="Sig_transdc_resp-reg_receiver"/>
</dbReference>
<dbReference type="InterPro" id="IPR039420">
    <property type="entry name" value="WalR-like"/>
</dbReference>
<dbReference type="SUPFAM" id="SSF46894">
    <property type="entry name" value="C-terminal effector domain of the bipartite response regulators"/>
    <property type="match status" value="1"/>
</dbReference>
<evidence type="ECO:0000313" key="5">
    <source>
        <dbReference type="EMBL" id="MDE1656951.1"/>
    </source>
</evidence>
<organism evidence="5 6">
    <name type="scientific">Actinotignum sanguinis</name>
    <dbReference type="NCBI Taxonomy" id="1445614"/>
    <lineage>
        <taxon>Bacteria</taxon>
        <taxon>Bacillati</taxon>
        <taxon>Actinomycetota</taxon>
        <taxon>Actinomycetes</taxon>
        <taxon>Actinomycetales</taxon>
        <taxon>Actinomycetaceae</taxon>
        <taxon>Actinotignum</taxon>
    </lineage>
</organism>
<dbReference type="SMART" id="SM00448">
    <property type="entry name" value="REC"/>
    <property type="match status" value="1"/>
</dbReference>
<dbReference type="SMART" id="SM00421">
    <property type="entry name" value="HTH_LUXR"/>
    <property type="match status" value="1"/>
</dbReference>
<sequence>MDNIRILLADDDPIIREGLARLLNEQEGVTVVATAADGAQAIDQLSHQNVDLALLDVDMPVMSGIEAAKRISHDSPHIVIVMLTVFEHEESLGEAIGAGVRGFLTKDIIAPELAQLIRKAYSGQQVMAPRPTEILITSYEKVQQSKEEYADFVAAVEQLPDHLRPVFQLLLQALANKNIARRTGLTETTVRSYVSDILNRTGCATRAELGITAIKAGITG</sequence>
<dbReference type="RefSeq" id="WP_274734299.1">
    <property type="nucleotide sequence ID" value="NZ_CAMXYX010000036.1"/>
</dbReference>
<comment type="caution">
    <text evidence="5">The sequence shown here is derived from an EMBL/GenBank/DDBJ whole genome shotgun (WGS) entry which is preliminary data.</text>
</comment>
<evidence type="ECO:0000259" key="4">
    <source>
        <dbReference type="PROSITE" id="PS50110"/>
    </source>
</evidence>
<evidence type="ECO:0000256" key="2">
    <source>
        <dbReference type="ARBA" id="ARBA00023125"/>
    </source>
</evidence>
<dbReference type="InterPro" id="IPR058245">
    <property type="entry name" value="NreC/VraR/RcsB-like_REC"/>
</dbReference>
<dbReference type="Pfam" id="PF00072">
    <property type="entry name" value="Response_reg"/>
    <property type="match status" value="1"/>
</dbReference>
<proteinExistence type="predicted"/>
<evidence type="ECO:0000256" key="3">
    <source>
        <dbReference type="PROSITE-ProRule" id="PRU00169"/>
    </source>
</evidence>
<dbReference type="Proteomes" id="UP001219297">
    <property type="component" value="Unassembled WGS sequence"/>
</dbReference>
<keyword evidence="1 3" id="KW-0597">Phosphoprotein</keyword>